<feature type="transmembrane region" description="Helical" evidence="5">
    <location>
        <begin position="55"/>
        <end position="77"/>
    </location>
</feature>
<dbReference type="GO" id="GO:0016301">
    <property type="term" value="F:kinase activity"/>
    <property type="evidence" value="ECO:0007669"/>
    <property type="project" value="UniProtKB-KW"/>
</dbReference>
<accession>A0ABW2HDD3</accession>
<evidence type="ECO:0000256" key="2">
    <source>
        <dbReference type="ARBA" id="ARBA00022777"/>
    </source>
</evidence>
<comment type="caution">
    <text evidence="7">The sequence shown here is derived from an EMBL/GenBank/DDBJ whole genome shotgun (WGS) entry which is preliminary data.</text>
</comment>
<evidence type="ECO:0000259" key="6">
    <source>
        <dbReference type="Pfam" id="PF02518"/>
    </source>
</evidence>
<feature type="transmembrane region" description="Helical" evidence="5">
    <location>
        <begin position="89"/>
        <end position="110"/>
    </location>
</feature>
<dbReference type="InterPro" id="IPR050482">
    <property type="entry name" value="Sensor_HK_TwoCompSys"/>
</dbReference>
<gene>
    <name evidence="7" type="ORF">ACFQRL_02210</name>
</gene>
<dbReference type="PANTHER" id="PTHR24421:SF63">
    <property type="entry name" value="SENSOR HISTIDINE KINASE DESK"/>
    <property type="match status" value="1"/>
</dbReference>
<keyword evidence="5" id="KW-0472">Membrane</keyword>
<sequence length="435" mass="45004">MTADAGQGPVIGTPVTGPRPAPPDSALDVAWGQVRIGGGAPTTLGSFTRRRIERVITLAVGGGSLVLGVQAFLAALGPGIELPGWHLPLVLLCFVPLGLMLVACAVGRLVGVAAGMFASAFVLTLLLWPFATAGAAAAATTTQPWIWYLVNIATVSTVLAFPLALQVVWTIGIPVLYGVVVLVQIGFAQKYLVGIALDVSFALILGGMLWALGWMFRSIAAGVDAARGQVVESYALAAAEDAREQERVAVAALMHDSVLAALIAAERAHSPRERDLAVGMAREALTRLANTERDLHEGSDAATDAAAIAADIEHTARELGVDLSVERTIAENVAMVPGRVARALVLASAQAVANAVQHADGAGLTVAVGGDSDPVRVRIEIADDGTGFDLASVPDDRLGIRASIIARVAAVGGTARIRSDEQGTRVVLSWQEDPQ</sequence>
<feature type="transmembrane region" description="Helical" evidence="5">
    <location>
        <begin position="168"/>
        <end position="185"/>
    </location>
</feature>
<dbReference type="RefSeq" id="WP_262872699.1">
    <property type="nucleotide sequence ID" value="NZ_BAABKW010000018.1"/>
</dbReference>
<evidence type="ECO:0000313" key="7">
    <source>
        <dbReference type="EMBL" id="MFC7267769.1"/>
    </source>
</evidence>
<keyword evidence="3" id="KW-0902">Two-component regulatory system</keyword>
<evidence type="ECO:0000256" key="1">
    <source>
        <dbReference type="ARBA" id="ARBA00022679"/>
    </source>
</evidence>
<organism evidence="7 8">
    <name type="scientific">Microbacterium fluvii</name>
    <dbReference type="NCBI Taxonomy" id="415215"/>
    <lineage>
        <taxon>Bacteria</taxon>
        <taxon>Bacillati</taxon>
        <taxon>Actinomycetota</taxon>
        <taxon>Actinomycetes</taxon>
        <taxon>Micrococcales</taxon>
        <taxon>Microbacteriaceae</taxon>
        <taxon>Microbacterium</taxon>
    </lineage>
</organism>
<proteinExistence type="predicted"/>
<dbReference type="Pfam" id="PF02518">
    <property type="entry name" value="HATPase_c"/>
    <property type="match status" value="1"/>
</dbReference>
<feature type="transmembrane region" description="Helical" evidence="5">
    <location>
        <begin position="117"/>
        <end position="139"/>
    </location>
</feature>
<name>A0ABW2HDD3_9MICO</name>
<feature type="region of interest" description="Disordered" evidence="4">
    <location>
        <begin position="1"/>
        <end position="22"/>
    </location>
</feature>
<feature type="domain" description="Histidine kinase/HSP90-like ATPase" evidence="6">
    <location>
        <begin position="343"/>
        <end position="431"/>
    </location>
</feature>
<dbReference type="PANTHER" id="PTHR24421">
    <property type="entry name" value="NITRATE/NITRITE SENSOR PROTEIN NARX-RELATED"/>
    <property type="match status" value="1"/>
</dbReference>
<dbReference type="SUPFAM" id="SSF55874">
    <property type="entry name" value="ATPase domain of HSP90 chaperone/DNA topoisomerase II/histidine kinase"/>
    <property type="match status" value="1"/>
</dbReference>
<dbReference type="EMBL" id="JBHTBE010000001">
    <property type="protein sequence ID" value="MFC7267769.1"/>
    <property type="molecule type" value="Genomic_DNA"/>
</dbReference>
<keyword evidence="1" id="KW-0808">Transferase</keyword>
<reference evidence="8" key="1">
    <citation type="journal article" date="2019" name="Int. J. Syst. Evol. Microbiol.">
        <title>The Global Catalogue of Microorganisms (GCM) 10K type strain sequencing project: providing services to taxonomists for standard genome sequencing and annotation.</title>
        <authorList>
            <consortium name="The Broad Institute Genomics Platform"/>
            <consortium name="The Broad Institute Genome Sequencing Center for Infectious Disease"/>
            <person name="Wu L."/>
            <person name="Ma J."/>
        </authorList>
    </citation>
    <scope>NUCLEOTIDE SEQUENCE [LARGE SCALE GENOMIC DNA]</scope>
    <source>
        <strain evidence="8">CGMCC 1.15772</strain>
    </source>
</reference>
<keyword evidence="8" id="KW-1185">Reference proteome</keyword>
<keyword evidence="2 7" id="KW-0418">Kinase</keyword>
<dbReference type="InterPro" id="IPR036890">
    <property type="entry name" value="HATPase_C_sf"/>
</dbReference>
<dbReference type="Gene3D" id="3.30.565.10">
    <property type="entry name" value="Histidine kinase-like ATPase, C-terminal domain"/>
    <property type="match status" value="1"/>
</dbReference>
<keyword evidence="5" id="KW-0812">Transmembrane</keyword>
<protein>
    <submittedName>
        <fullName evidence="7">Sensor histidine kinase</fullName>
    </submittedName>
</protein>
<evidence type="ECO:0000256" key="5">
    <source>
        <dbReference type="SAM" id="Phobius"/>
    </source>
</evidence>
<feature type="transmembrane region" description="Helical" evidence="5">
    <location>
        <begin position="191"/>
        <end position="212"/>
    </location>
</feature>
<evidence type="ECO:0000256" key="3">
    <source>
        <dbReference type="ARBA" id="ARBA00023012"/>
    </source>
</evidence>
<evidence type="ECO:0000256" key="4">
    <source>
        <dbReference type="SAM" id="MobiDB-lite"/>
    </source>
</evidence>
<dbReference type="Proteomes" id="UP001596507">
    <property type="component" value="Unassembled WGS sequence"/>
</dbReference>
<evidence type="ECO:0000313" key="8">
    <source>
        <dbReference type="Proteomes" id="UP001596507"/>
    </source>
</evidence>
<dbReference type="InterPro" id="IPR003594">
    <property type="entry name" value="HATPase_dom"/>
</dbReference>
<keyword evidence="5" id="KW-1133">Transmembrane helix</keyword>